<proteinExistence type="predicted"/>
<protein>
    <submittedName>
        <fullName evidence="1">Shaggy-related protein kinase epsilon</fullName>
    </submittedName>
</protein>
<dbReference type="InterPro" id="IPR050390">
    <property type="entry name" value="C5-Methyltransferase"/>
</dbReference>
<accession>A0A6A2ZJD0</accession>
<dbReference type="Proteomes" id="UP000436088">
    <property type="component" value="Unassembled WGS sequence"/>
</dbReference>
<comment type="caution">
    <text evidence="1">The sequence shown here is derived from an EMBL/GenBank/DDBJ whole genome shotgun (WGS) entry which is preliminary data.</text>
</comment>
<keyword evidence="1" id="KW-0418">Kinase</keyword>
<organism evidence="1 2">
    <name type="scientific">Hibiscus syriacus</name>
    <name type="common">Rose of Sharon</name>
    <dbReference type="NCBI Taxonomy" id="106335"/>
    <lineage>
        <taxon>Eukaryota</taxon>
        <taxon>Viridiplantae</taxon>
        <taxon>Streptophyta</taxon>
        <taxon>Embryophyta</taxon>
        <taxon>Tracheophyta</taxon>
        <taxon>Spermatophyta</taxon>
        <taxon>Magnoliopsida</taxon>
        <taxon>eudicotyledons</taxon>
        <taxon>Gunneridae</taxon>
        <taxon>Pentapetalae</taxon>
        <taxon>rosids</taxon>
        <taxon>malvids</taxon>
        <taxon>Malvales</taxon>
        <taxon>Malvaceae</taxon>
        <taxon>Malvoideae</taxon>
        <taxon>Hibiscus</taxon>
    </lineage>
</organism>
<reference evidence="1" key="1">
    <citation type="submission" date="2019-09" db="EMBL/GenBank/DDBJ databases">
        <title>Draft genome information of white flower Hibiscus syriacus.</title>
        <authorList>
            <person name="Kim Y.-M."/>
        </authorList>
    </citation>
    <scope>NUCLEOTIDE SEQUENCE [LARGE SCALE GENOMIC DNA]</scope>
    <source>
        <strain evidence="1">YM2019G1</strain>
    </source>
</reference>
<keyword evidence="1" id="KW-0808">Transferase</keyword>
<evidence type="ECO:0000313" key="1">
    <source>
        <dbReference type="EMBL" id="KAE8692154.1"/>
    </source>
</evidence>
<dbReference type="PANTHER" id="PTHR23068">
    <property type="entry name" value="DNA CYTOSINE-5- -METHYLTRANSFERASE 3-RELATED"/>
    <property type="match status" value="1"/>
</dbReference>
<dbReference type="PANTHER" id="PTHR23068:SF25">
    <property type="entry name" value="DNA (CYTOSINE-5)-METHYLTRANSFERASE DRM2"/>
    <property type="match status" value="1"/>
</dbReference>
<dbReference type="GO" id="GO:0016301">
    <property type="term" value="F:kinase activity"/>
    <property type="evidence" value="ECO:0007669"/>
    <property type="project" value="UniProtKB-KW"/>
</dbReference>
<evidence type="ECO:0000313" key="2">
    <source>
        <dbReference type="Proteomes" id="UP000436088"/>
    </source>
</evidence>
<sequence length="338" mass="38594">MPHMDLSELYSCLKSVYLEYSHSGVTKQQLSSAHFLDLEGSSRTERYKLFGNSFQADTVNLFLVKAISGIYFSIQHTDSDNYSSDYETIFQDDFTDIDSSSDIEEILNSDFDEENKLLYLTKMGYSEAEASIAMEICDPNSSIAELIDFMCTAQMAKVANALIPIEDRKPLCNDPNYKQRRNLGYDIWKRKKQRKLEKKLLNENDHAIHLPNPMIGFGFPTEPDQIIQRTLLEDAIGPLYFYFENVALAPVGVWTKMSRDAEVAFYCLGIPLKTDVQELNDDQLEQLMSRFVEFDLVVGGISCRIDNNLLQEPSSFETVLFEKNLRNVFGMCSALSRA</sequence>
<dbReference type="AlphaFoldDB" id="A0A6A2ZJD0"/>
<dbReference type="GO" id="GO:0005634">
    <property type="term" value="C:nucleus"/>
    <property type="evidence" value="ECO:0007669"/>
    <property type="project" value="TreeGrafter"/>
</dbReference>
<keyword evidence="2" id="KW-1185">Reference proteome</keyword>
<gene>
    <name evidence="1" type="ORF">F3Y22_tig00110858pilonHSYRG00129</name>
</gene>
<dbReference type="EMBL" id="VEPZ02001139">
    <property type="protein sequence ID" value="KAE8692154.1"/>
    <property type="molecule type" value="Genomic_DNA"/>
</dbReference>
<name>A0A6A2ZJD0_HIBSY</name>
<dbReference type="GO" id="GO:0003886">
    <property type="term" value="F:DNA (cytosine-5-)-methyltransferase activity"/>
    <property type="evidence" value="ECO:0007669"/>
    <property type="project" value="TreeGrafter"/>
</dbReference>